<dbReference type="PANTHER" id="PTHR30506:SF3">
    <property type="entry name" value="UPF0126 INNER MEMBRANE PROTEIN YADS-RELATED"/>
    <property type="match status" value="1"/>
</dbReference>
<feature type="domain" description="Glycine transporter" evidence="8">
    <location>
        <begin position="95"/>
        <end position="167"/>
    </location>
</feature>
<evidence type="ECO:0000256" key="2">
    <source>
        <dbReference type="ARBA" id="ARBA00008193"/>
    </source>
</evidence>
<evidence type="ECO:0000256" key="6">
    <source>
        <dbReference type="ARBA" id="ARBA00023136"/>
    </source>
</evidence>
<dbReference type="Proteomes" id="UP000215738">
    <property type="component" value="Unassembled WGS sequence"/>
</dbReference>
<feature type="transmembrane region" description="Helical" evidence="7">
    <location>
        <begin position="62"/>
        <end position="82"/>
    </location>
</feature>
<dbReference type="PANTHER" id="PTHR30506">
    <property type="entry name" value="INNER MEMBRANE PROTEIN"/>
    <property type="match status" value="1"/>
</dbReference>
<dbReference type="InterPro" id="IPR005115">
    <property type="entry name" value="Gly_transporter"/>
</dbReference>
<evidence type="ECO:0000256" key="5">
    <source>
        <dbReference type="ARBA" id="ARBA00022989"/>
    </source>
</evidence>
<keyword evidence="10" id="KW-1185">Reference proteome</keyword>
<organism evidence="9 10">
    <name type="scientific">Actinobacillus seminis</name>
    <dbReference type="NCBI Taxonomy" id="722"/>
    <lineage>
        <taxon>Bacteria</taxon>
        <taxon>Pseudomonadati</taxon>
        <taxon>Pseudomonadota</taxon>
        <taxon>Gammaproteobacteria</taxon>
        <taxon>Pasteurellales</taxon>
        <taxon>Pasteurellaceae</taxon>
        <taxon>Actinobacillus</taxon>
    </lineage>
</organism>
<accession>A0ABX4FQC0</accession>
<feature type="transmembrane region" description="Helical" evidence="7">
    <location>
        <begin position="6"/>
        <end position="22"/>
    </location>
</feature>
<proteinExistence type="inferred from homology"/>
<protein>
    <recommendedName>
        <fullName evidence="8">Glycine transporter domain-containing protein</fullName>
    </recommendedName>
</protein>
<feature type="transmembrane region" description="Helical" evidence="7">
    <location>
        <begin position="29"/>
        <end position="50"/>
    </location>
</feature>
<keyword evidence="4 7" id="KW-0812">Transmembrane</keyword>
<sequence>MLLSILYIIGITAEAITGALAAGKEKMDIFGVVIIASMTAIGGGTIRDILLGHYPLSWVKNPQYFLIVATTAILTIFITPLIKRPIRYFHKAFLILDALGLIVFSIIGAQIALDMGHGFIVTSIAAIVTGAFGGVLRDTFCNHIPLVFQKELYASVALIATAIYVELQRLQINQDIVIITTLACGFTIRLLAIHFEWGLPIFDYQEDDTKKVAKVINYRKKQIRIKNEHQFSGNRQASQTGSILSVPIVESRKKSCVGDYC</sequence>
<feature type="domain" description="Glycine transporter" evidence="8">
    <location>
        <begin position="5"/>
        <end position="78"/>
    </location>
</feature>
<feature type="transmembrane region" description="Helical" evidence="7">
    <location>
        <begin position="94"/>
        <end position="113"/>
    </location>
</feature>
<evidence type="ECO:0000256" key="7">
    <source>
        <dbReference type="SAM" id="Phobius"/>
    </source>
</evidence>
<evidence type="ECO:0000313" key="9">
    <source>
        <dbReference type="EMBL" id="OZN26000.1"/>
    </source>
</evidence>
<gene>
    <name evidence="9" type="ORF">CFY87_02035</name>
</gene>
<name>A0ABX4FQC0_9PAST</name>
<keyword evidence="6 7" id="KW-0472">Membrane</keyword>
<dbReference type="Pfam" id="PF03458">
    <property type="entry name" value="Gly_transporter"/>
    <property type="match status" value="2"/>
</dbReference>
<evidence type="ECO:0000256" key="4">
    <source>
        <dbReference type="ARBA" id="ARBA00022692"/>
    </source>
</evidence>
<keyword evidence="3" id="KW-1003">Cell membrane</keyword>
<keyword evidence="5 7" id="KW-1133">Transmembrane helix</keyword>
<feature type="transmembrane region" description="Helical" evidence="7">
    <location>
        <begin position="119"/>
        <end position="140"/>
    </location>
</feature>
<comment type="similarity">
    <text evidence="2">Belongs to the UPF0126 family.</text>
</comment>
<evidence type="ECO:0000256" key="3">
    <source>
        <dbReference type="ARBA" id="ARBA00022475"/>
    </source>
</evidence>
<evidence type="ECO:0000259" key="8">
    <source>
        <dbReference type="Pfam" id="PF03458"/>
    </source>
</evidence>
<reference evidence="9 10" key="1">
    <citation type="submission" date="2017-07" db="EMBL/GenBank/DDBJ databases">
        <title>Virulence factors identified in Actinobacillus seminis.</title>
        <authorList>
            <person name="Negrete-Abascal E."/>
            <person name="Vaca-Pacheco S."/>
            <person name="Montes-Garcia F."/>
            <person name="Leyto-Gil A.M."/>
            <person name="Fragoso-Garcia E."/>
            <person name="Carvente-Garcia R."/>
            <person name="Perez-Agueros S."/>
            <person name="Castelan-Sanchez H.G."/>
            <person name="Garcia-Molina A."/>
            <person name="Villamar T.E."/>
            <person name="Vazquez-Cruz C."/>
        </authorList>
    </citation>
    <scope>NUCLEOTIDE SEQUENCE [LARGE SCALE GENOMIC DNA]</scope>
    <source>
        <strain evidence="9 10">ATCC 15768</strain>
    </source>
</reference>
<comment type="subcellular location">
    <subcellularLocation>
        <location evidence="1">Cell membrane</location>
        <topology evidence="1">Multi-pass membrane protein</topology>
    </subcellularLocation>
</comment>
<evidence type="ECO:0000256" key="1">
    <source>
        <dbReference type="ARBA" id="ARBA00004651"/>
    </source>
</evidence>
<evidence type="ECO:0000313" key="10">
    <source>
        <dbReference type="Proteomes" id="UP000215738"/>
    </source>
</evidence>
<comment type="caution">
    <text evidence="9">The sequence shown here is derived from an EMBL/GenBank/DDBJ whole genome shotgun (WGS) entry which is preliminary data.</text>
</comment>
<dbReference type="EMBL" id="NLFK01000001">
    <property type="protein sequence ID" value="OZN26000.1"/>
    <property type="molecule type" value="Genomic_DNA"/>
</dbReference>